<dbReference type="AlphaFoldDB" id="A0A9P6ADH9"/>
<evidence type="ECO:0000313" key="2">
    <source>
        <dbReference type="Proteomes" id="UP000886523"/>
    </source>
</evidence>
<organism evidence="1 2">
    <name type="scientific">Hydnum rufescens UP504</name>
    <dbReference type="NCBI Taxonomy" id="1448309"/>
    <lineage>
        <taxon>Eukaryota</taxon>
        <taxon>Fungi</taxon>
        <taxon>Dikarya</taxon>
        <taxon>Basidiomycota</taxon>
        <taxon>Agaricomycotina</taxon>
        <taxon>Agaricomycetes</taxon>
        <taxon>Cantharellales</taxon>
        <taxon>Hydnaceae</taxon>
        <taxon>Hydnum</taxon>
    </lineage>
</organism>
<dbReference type="EMBL" id="MU129306">
    <property type="protein sequence ID" value="KAF9503749.1"/>
    <property type="molecule type" value="Genomic_DNA"/>
</dbReference>
<name>A0A9P6ADH9_9AGAM</name>
<gene>
    <name evidence="1" type="ORF">BS47DRAFT_1402111</name>
</gene>
<comment type="caution">
    <text evidence="1">The sequence shown here is derived from an EMBL/GenBank/DDBJ whole genome shotgun (WGS) entry which is preliminary data.</text>
</comment>
<protein>
    <submittedName>
        <fullName evidence="1">Uncharacterized protein</fullName>
    </submittedName>
</protein>
<dbReference type="Proteomes" id="UP000886523">
    <property type="component" value="Unassembled WGS sequence"/>
</dbReference>
<keyword evidence="2" id="KW-1185">Reference proteome</keyword>
<accession>A0A9P6ADH9</accession>
<evidence type="ECO:0000313" key="1">
    <source>
        <dbReference type="EMBL" id="KAF9503749.1"/>
    </source>
</evidence>
<reference evidence="1" key="1">
    <citation type="journal article" date="2020" name="Nat. Commun.">
        <title>Large-scale genome sequencing of mycorrhizal fungi provides insights into the early evolution of symbiotic traits.</title>
        <authorList>
            <person name="Miyauchi S."/>
            <person name="Kiss E."/>
            <person name="Kuo A."/>
            <person name="Drula E."/>
            <person name="Kohler A."/>
            <person name="Sanchez-Garcia M."/>
            <person name="Morin E."/>
            <person name="Andreopoulos B."/>
            <person name="Barry K.W."/>
            <person name="Bonito G."/>
            <person name="Buee M."/>
            <person name="Carver A."/>
            <person name="Chen C."/>
            <person name="Cichocki N."/>
            <person name="Clum A."/>
            <person name="Culley D."/>
            <person name="Crous P.W."/>
            <person name="Fauchery L."/>
            <person name="Girlanda M."/>
            <person name="Hayes R.D."/>
            <person name="Keri Z."/>
            <person name="LaButti K."/>
            <person name="Lipzen A."/>
            <person name="Lombard V."/>
            <person name="Magnuson J."/>
            <person name="Maillard F."/>
            <person name="Murat C."/>
            <person name="Nolan M."/>
            <person name="Ohm R.A."/>
            <person name="Pangilinan J."/>
            <person name="Pereira M.F."/>
            <person name="Perotto S."/>
            <person name="Peter M."/>
            <person name="Pfister S."/>
            <person name="Riley R."/>
            <person name="Sitrit Y."/>
            <person name="Stielow J.B."/>
            <person name="Szollosi G."/>
            <person name="Zifcakova L."/>
            <person name="Stursova M."/>
            <person name="Spatafora J.W."/>
            <person name="Tedersoo L."/>
            <person name="Vaario L.M."/>
            <person name="Yamada A."/>
            <person name="Yan M."/>
            <person name="Wang P."/>
            <person name="Xu J."/>
            <person name="Bruns T."/>
            <person name="Baldrian P."/>
            <person name="Vilgalys R."/>
            <person name="Dunand C."/>
            <person name="Henrissat B."/>
            <person name="Grigoriev I.V."/>
            <person name="Hibbett D."/>
            <person name="Nagy L.G."/>
            <person name="Martin F.M."/>
        </authorList>
    </citation>
    <scope>NUCLEOTIDE SEQUENCE</scope>
    <source>
        <strain evidence="1">UP504</strain>
    </source>
</reference>
<sequence>MATEQRFVVHYPNYATRLDNFSVENKLSRHARQRSAAVRQWDRDVIPALILLLSNALATVVEY</sequence>
<proteinExistence type="predicted"/>